<dbReference type="VEuPathDB" id="ToxoDB:TGARI_203090"/>
<reference evidence="2 3" key="1">
    <citation type="journal article" date="2016" name="Nat. Commun.">
        <title>Local admixture of amplified and diversified secreted pathogenesis determinants shapes mosaic Toxoplasma gondii genomes.</title>
        <authorList>
            <person name="Lorenzi H."/>
            <person name="Khan A."/>
            <person name="Behnke M.S."/>
            <person name="Namasivayam S."/>
            <person name="Swapna L.S."/>
            <person name="Hadjithomas M."/>
            <person name="Karamycheva S."/>
            <person name="Pinney D."/>
            <person name="Brunk B.P."/>
            <person name="Ajioka J.W."/>
            <person name="Ajzenberg D."/>
            <person name="Boothroyd J.C."/>
            <person name="Boyle J.P."/>
            <person name="Darde M.L."/>
            <person name="Diaz-Miranda M.A."/>
            <person name="Dubey J.P."/>
            <person name="Fritz H.M."/>
            <person name="Gennari S.M."/>
            <person name="Gregory B.D."/>
            <person name="Kim K."/>
            <person name="Saeij J.P."/>
            <person name="Su C."/>
            <person name="White M.W."/>
            <person name="Zhu X.Q."/>
            <person name="Howe D.K."/>
            <person name="Rosenthal B.M."/>
            <person name="Grigg M.E."/>
            <person name="Parkinson J."/>
            <person name="Liu L."/>
            <person name="Kissinger J.C."/>
            <person name="Roos D.S."/>
            <person name="Sibley L.D."/>
        </authorList>
    </citation>
    <scope>NUCLEOTIDE SEQUENCE [LARGE SCALE GENOMIC DNA]</scope>
    <source>
        <strain evidence="2 3">ARI</strain>
    </source>
</reference>
<dbReference type="OrthoDB" id="330537at2759"/>
<organism evidence="2 3">
    <name type="scientific">Toxoplasma gondii ARI</name>
    <dbReference type="NCBI Taxonomy" id="1074872"/>
    <lineage>
        <taxon>Eukaryota</taxon>
        <taxon>Sar</taxon>
        <taxon>Alveolata</taxon>
        <taxon>Apicomplexa</taxon>
        <taxon>Conoidasida</taxon>
        <taxon>Coccidia</taxon>
        <taxon>Eucoccidiorida</taxon>
        <taxon>Eimeriorina</taxon>
        <taxon>Sarcocystidae</taxon>
        <taxon>Toxoplasma</taxon>
    </lineage>
</organism>
<evidence type="ECO:0000313" key="3">
    <source>
        <dbReference type="Proteomes" id="UP000074247"/>
    </source>
</evidence>
<gene>
    <name evidence="2" type="ORF">TGARI_203090</name>
</gene>
<feature type="region of interest" description="Disordered" evidence="1">
    <location>
        <begin position="136"/>
        <end position="158"/>
    </location>
</feature>
<accession>A0A139XZJ1</accession>
<feature type="region of interest" description="Disordered" evidence="1">
    <location>
        <begin position="373"/>
        <end position="415"/>
    </location>
</feature>
<feature type="compositionally biased region" description="Basic residues" evidence="1">
    <location>
        <begin position="479"/>
        <end position="494"/>
    </location>
</feature>
<dbReference type="AlphaFoldDB" id="A0A139XZJ1"/>
<feature type="compositionally biased region" description="Polar residues" evidence="1">
    <location>
        <begin position="208"/>
        <end position="233"/>
    </location>
</feature>
<name>A0A139XZJ1_TOXGO</name>
<evidence type="ECO:0000256" key="1">
    <source>
        <dbReference type="SAM" id="MobiDB-lite"/>
    </source>
</evidence>
<sequence>MPVHRLEEPAKTRHSSVEEELRHSLSQLPIEMLLPLIAEFKPETAPGVQALSLKGLDERLVISLLCEQNASFPVQPVHSLGARACQQHARTPLDLRTFLNADPRGSQSCGIDENSIVCCSATDAPCHLPETQIGEKHHESVVPKESDFPPKPGQLSYRETPSTVKSLLLTTEAPAGGMRCSMRDATAPPPTPGNGKQELSDNLGDPSSAESSCWTSSHQNRLSPSLTGLASKSLGNGTVQKAHEDRMCYEVRKRRTIPATPCRISRACQISLGAEQLKKVMLSVKCYGTDRKKMQPKISGQASIKSKNGRPKGKILAKKARACDSVLKNKTTEAVVRKYGVPNAAATLCVPPTRRLGDNVPIETEQLDARCGAINRSRRNTSRDGRKGSSVKQSRGWIRKVQSKAGVNRQPTRAATRTEVVAPSCTSVHCHEKRKNHSTKTVLVKKARTTELGDSAPKQTLKKSTRKADCSSGALKTTQGKRRVRPPKSRRRPSRFQSKTEPHTTTNMKATAFHESLFGEKTLLRSRLANMLNQLNRDADMSLSNGKARKYG</sequence>
<feature type="region of interest" description="Disordered" evidence="1">
    <location>
        <begin position="448"/>
        <end position="509"/>
    </location>
</feature>
<comment type="caution">
    <text evidence="2">The sequence shown here is derived from an EMBL/GenBank/DDBJ whole genome shotgun (WGS) entry which is preliminary data.</text>
</comment>
<proteinExistence type="predicted"/>
<dbReference type="Proteomes" id="UP000074247">
    <property type="component" value="Unassembled WGS sequence"/>
</dbReference>
<dbReference type="EMBL" id="AGQS02004462">
    <property type="protein sequence ID" value="KYF44199.1"/>
    <property type="molecule type" value="Genomic_DNA"/>
</dbReference>
<protein>
    <submittedName>
        <fullName evidence="2">Uncharacterized protein</fullName>
    </submittedName>
</protein>
<feature type="compositionally biased region" description="Basic and acidic residues" evidence="1">
    <location>
        <begin position="136"/>
        <end position="148"/>
    </location>
</feature>
<feature type="region of interest" description="Disordered" evidence="1">
    <location>
        <begin position="175"/>
        <end position="233"/>
    </location>
</feature>
<evidence type="ECO:0000313" key="2">
    <source>
        <dbReference type="EMBL" id="KYF44199.1"/>
    </source>
</evidence>